<protein>
    <recommendedName>
        <fullName evidence="4">Glycosyltransferase RgtA/B/C/D-like domain-containing protein</fullName>
    </recommendedName>
</protein>
<reference evidence="2 3" key="1">
    <citation type="submission" date="2019-12" db="EMBL/GenBank/DDBJ databases">
        <title>Genomic-based taxomic classification of the family Erythrobacteraceae.</title>
        <authorList>
            <person name="Xu L."/>
        </authorList>
    </citation>
    <scope>NUCLEOTIDE SEQUENCE [LARGE SCALE GENOMIC DNA]</scope>
    <source>
        <strain evidence="2 3">MCCC 1K01500</strain>
    </source>
</reference>
<dbReference type="AlphaFoldDB" id="A0A6I4SXX2"/>
<dbReference type="Proteomes" id="UP000433652">
    <property type="component" value="Unassembled WGS sequence"/>
</dbReference>
<accession>A0A6I4SXX2</accession>
<feature type="transmembrane region" description="Helical" evidence="1">
    <location>
        <begin position="111"/>
        <end position="129"/>
    </location>
</feature>
<proteinExistence type="predicted"/>
<feature type="transmembrane region" description="Helical" evidence="1">
    <location>
        <begin position="193"/>
        <end position="220"/>
    </location>
</feature>
<feature type="transmembrane region" description="Helical" evidence="1">
    <location>
        <begin position="135"/>
        <end position="157"/>
    </location>
</feature>
<comment type="caution">
    <text evidence="2">The sequence shown here is derived from an EMBL/GenBank/DDBJ whole genome shotgun (WGS) entry which is preliminary data.</text>
</comment>
<name>A0A6I4SXX2_9SPHN</name>
<evidence type="ECO:0000313" key="2">
    <source>
        <dbReference type="EMBL" id="MXO59877.1"/>
    </source>
</evidence>
<feature type="transmembrane region" description="Helical" evidence="1">
    <location>
        <begin position="21"/>
        <end position="41"/>
    </location>
</feature>
<gene>
    <name evidence="2" type="ORF">GRI89_10035</name>
</gene>
<organism evidence="2 3">
    <name type="scientific">Croceibacterium salegens</name>
    <dbReference type="NCBI Taxonomy" id="1737568"/>
    <lineage>
        <taxon>Bacteria</taxon>
        <taxon>Pseudomonadati</taxon>
        <taxon>Pseudomonadota</taxon>
        <taxon>Alphaproteobacteria</taxon>
        <taxon>Sphingomonadales</taxon>
        <taxon>Erythrobacteraceae</taxon>
        <taxon>Croceibacterium</taxon>
    </lineage>
</organism>
<keyword evidence="1" id="KW-1133">Transmembrane helix</keyword>
<keyword evidence="3" id="KW-1185">Reference proteome</keyword>
<feature type="transmembrane region" description="Helical" evidence="1">
    <location>
        <begin position="431"/>
        <end position="450"/>
    </location>
</feature>
<feature type="transmembrane region" description="Helical" evidence="1">
    <location>
        <begin position="264"/>
        <end position="283"/>
    </location>
</feature>
<feature type="transmembrane region" description="Helical" evidence="1">
    <location>
        <begin position="347"/>
        <end position="366"/>
    </location>
</feature>
<feature type="transmembrane region" description="Helical" evidence="1">
    <location>
        <begin position="295"/>
        <end position="320"/>
    </location>
</feature>
<sequence>MLALSENRASATLGTRRRQPAPWQLWLVSALFLLVIAWPNLRAFAPGDPDDFMRLDQVRDWLAGQSWWDVRQHRMDPPAGADMHWSRLVDLPIAACLFLARLFVPEPAASIVAMTMVPLFQLLLAMLLLRAVMRALGAGEGAVLAASALPLAFPLLLDAFMPLRIDHHGWQALAALGATLFALRGGWRNALAAGAVAATGLTVSLESLPFAALLGGVFAIRFVRAGDRSFEGYLAGLALTAPLLFLATRPVAGLALAQCDRMSWPHFIGFAGAAAAAFAGRMAPGQNATIGRAAALVPVTTVAGLAIVLPLGACAVDPFAGMDPVLKAEWLDRVAEGLPVWTQTPSAAAMLVWTIVIMLAGARLALQRPASVAVHSRWTELGLLAFGMAAMSLLVMRAGLLAQLLAVPFAALLVANYWPCARAIRNAVPRVVATLGCVLLATPLMASAVAKPFDGLSAAPTAAPTIAGDCDLSRLASLPNAHVFAPFDMGPEILARTGHTVVAGPYHRNQAAMRRVFDAFAGPEGNARAIVEGDHARYLVACLSGDRLGTFARYRPGNLADELQVGRAPEWLEPVPGFEQGALRVWRVI</sequence>
<feature type="transmembrane region" description="Helical" evidence="1">
    <location>
        <begin position="378"/>
        <end position="395"/>
    </location>
</feature>
<evidence type="ECO:0000256" key="1">
    <source>
        <dbReference type="SAM" id="Phobius"/>
    </source>
</evidence>
<keyword evidence="1" id="KW-0472">Membrane</keyword>
<feature type="transmembrane region" description="Helical" evidence="1">
    <location>
        <begin position="232"/>
        <end position="252"/>
    </location>
</feature>
<evidence type="ECO:0000313" key="3">
    <source>
        <dbReference type="Proteomes" id="UP000433652"/>
    </source>
</evidence>
<keyword evidence="1" id="KW-0812">Transmembrane</keyword>
<feature type="transmembrane region" description="Helical" evidence="1">
    <location>
        <begin position="401"/>
        <end position="419"/>
    </location>
</feature>
<evidence type="ECO:0008006" key="4">
    <source>
        <dbReference type="Google" id="ProtNLM"/>
    </source>
</evidence>
<dbReference type="EMBL" id="WTYM01000041">
    <property type="protein sequence ID" value="MXO59877.1"/>
    <property type="molecule type" value="Genomic_DNA"/>
</dbReference>
<dbReference type="RefSeq" id="WP_235913154.1">
    <property type="nucleotide sequence ID" value="NZ_WTYM01000041.1"/>
</dbReference>